<dbReference type="Proteomes" id="UP000270094">
    <property type="component" value="Unassembled WGS sequence"/>
</dbReference>
<protein>
    <submittedName>
        <fullName evidence="2">Uncharacterized protein</fullName>
    </submittedName>
</protein>
<sequence>MSTSQKNTPSKGDTTPAAAAPEKMEVEEALDEEILRMAPEDLKSRTHLLDNEIRIMRSEVQRINHSVSTLKERIKENNERIKVNKTLPYLVSNVVELLDLEDNQEEEGKIMVLFSRWNNFFYSLQSNLIKLTTTLSNSS</sequence>
<reference evidence="2 3" key="1">
    <citation type="submission" date="2018-11" db="EMBL/GenBank/DDBJ databases">
        <authorList>
            <consortium name="Pathogen Informatics"/>
        </authorList>
    </citation>
    <scope>NUCLEOTIDE SEQUENCE [LARGE SCALE GENOMIC DNA]</scope>
</reference>
<feature type="compositionally biased region" description="Polar residues" evidence="1">
    <location>
        <begin position="1"/>
        <end position="13"/>
    </location>
</feature>
<dbReference type="OrthoDB" id="5858145at2759"/>
<dbReference type="EMBL" id="UYYB01011689">
    <property type="protein sequence ID" value="VDM69281.1"/>
    <property type="molecule type" value="Genomic_DNA"/>
</dbReference>
<evidence type="ECO:0000313" key="3">
    <source>
        <dbReference type="Proteomes" id="UP000270094"/>
    </source>
</evidence>
<evidence type="ECO:0000256" key="1">
    <source>
        <dbReference type="SAM" id="MobiDB-lite"/>
    </source>
</evidence>
<name>A0A3P7I7B0_STRVU</name>
<organism evidence="2 3">
    <name type="scientific">Strongylus vulgaris</name>
    <name type="common">Blood worm</name>
    <dbReference type="NCBI Taxonomy" id="40348"/>
    <lineage>
        <taxon>Eukaryota</taxon>
        <taxon>Metazoa</taxon>
        <taxon>Ecdysozoa</taxon>
        <taxon>Nematoda</taxon>
        <taxon>Chromadorea</taxon>
        <taxon>Rhabditida</taxon>
        <taxon>Rhabditina</taxon>
        <taxon>Rhabditomorpha</taxon>
        <taxon>Strongyloidea</taxon>
        <taxon>Strongylidae</taxon>
        <taxon>Strongylus</taxon>
    </lineage>
</organism>
<evidence type="ECO:0000313" key="2">
    <source>
        <dbReference type="EMBL" id="VDM69281.1"/>
    </source>
</evidence>
<proteinExistence type="predicted"/>
<keyword evidence="3" id="KW-1185">Reference proteome</keyword>
<gene>
    <name evidence="2" type="ORF">SVUK_LOCUS4279</name>
</gene>
<feature type="region of interest" description="Disordered" evidence="1">
    <location>
        <begin position="1"/>
        <end position="26"/>
    </location>
</feature>
<accession>A0A3P7I7B0</accession>
<dbReference type="AlphaFoldDB" id="A0A3P7I7B0"/>